<feature type="transmembrane region" description="Helical" evidence="9">
    <location>
        <begin position="88"/>
        <end position="107"/>
    </location>
</feature>
<comment type="similarity">
    <text evidence="2 10">Belongs to the binding-protein-dependent transport system permease family. CysTW subfamily.</text>
</comment>
<proteinExistence type="inferred from homology"/>
<dbReference type="PANTHER" id="PTHR30183:SF3">
    <property type="entry name" value="MOLYBDENUM TRANSPORT SYSTEM PERMEASE PROTEIN MODB"/>
    <property type="match status" value="1"/>
</dbReference>
<evidence type="ECO:0000256" key="8">
    <source>
        <dbReference type="ARBA" id="ARBA00023136"/>
    </source>
</evidence>
<keyword evidence="6 9" id="KW-0812">Transmembrane</keyword>
<dbReference type="PROSITE" id="PS50928">
    <property type="entry name" value="ABC_TM1"/>
    <property type="match status" value="1"/>
</dbReference>
<dbReference type="Proteomes" id="UP001500782">
    <property type="component" value="Unassembled WGS sequence"/>
</dbReference>
<dbReference type="CDD" id="cd06261">
    <property type="entry name" value="TM_PBP2"/>
    <property type="match status" value="1"/>
</dbReference>
<keyword evidence="8 9" id="KW-0472">Membrane</keyword>
<comment type="function">
    <text evidence="10">Part of the binding-protein-dependent transport system for molybdenum; probably responsible for the translocation of the substrate across the membrane.</text>
</comment>
<evidence type="ECO:0000313" key="13">
    <source>
        <dbReference type="Proteomes" id="UP001500782"/>
    </source>
</evidence>
<evidence type="ECO:0000256" key="7">
    <source>
        <dbReference type="ARBA" id="ARBA00022989"/>
    </source>
</evidence>
<feature type="transmembrane region" description="Helical" evidence="9">
    <location>
        <begin position="196"/>
        <end position="215"/>
    </location>
</feature>
<evidence type="ECO:0000256" key="10">
    <source>
        <dbReference type="RuleBase" id="RU365097"/>
    </source>
</evidence>
<keyword evidence="13" id="KW-1185">Reference proteome</keyword>
<keyword evidence="5 10" id="KW-0500">Molybdenum</keyword>
<dbReference type="PANTHER" id="PTHR30183">
    <property type="entry name" value="MOLYBDENUM TRANSPORT SYSTEM PERMEASE PROTEIN MODB"/>
    <property type="match status" value="1"/>
</dbReference>
<feature type="domain" description="ABC transmembrane type-1" evidence="11">
    <location>
        <begin position="10"/>
        <end position="212"/>
    </location>
</feature>
<gene>
    <name evidence="12" type="primary">modB</name>
    <name evidence="12" type="ORF">GCM10008967_14070</name>
</gene>
<dbReference type="InterPro" id="IPR035906">
    <property type="entry name" value="MetI-like_sf"/>
</dbReference>
<dbReference type="EMBL" id="BAAADJ010000014">
    <property type="protein sequence ID" value="GAA0324682.1"/>
    <property type="molecule type" value="Genomic_DNA"/>
</dbReference>
<dbReference type="InterPro" id="IPR000515">
    <property type="entry name" value="MetI-like"/>
</dbReference>
<evidence type="ECO:0000256" key="2">
    <source>
        <dbReference type="ARBA" id="ARBA00007069"/>
    </source>
</evidence>
<name>A0ABP3FSD0_9BACI</name>
<dbReference type="Pfam" id="PF00528">
    <property type="entry name" value="BPD_transp_1"/>
    <property type="match status" value="1"/>
</dbReference>
<keyword evidence="4 10" id="KW-1003">Cell membrane</keyword>
<dbReference type="RefSeq" id="WP_343797640.1">
    <property type="nucleotide sequence ID" value="NZ_BAAADJ010000014.1"/>
</dbReference>
<evidence type="ECO:0000256" key="1">
    <source>
        <dbReference type="ARBA" id="ARBA00004651"/>
    </source>
</evidence>
<evidence type="ECO:0000256" key="5">
    <source>
        <dbReference type="ARBA" id="ARBA00022505"/>
    </source>
</evidence>
<feature type="transmembrane region" description="Helical" evidence="9">
    <location>
        <begin position="135"/>
        <end position="157"/>
    </location>
</feature>
<comment type="caution">
    <text evidence="12">The sequence shown here is derived from an EMBL/GenBank/DDBJ whole genome shotgun (WGS) entry which is preliminary data.</text>
</comment>
<comment type="subcellular location">
    <subcellularLocation>
        <location evidence="1 9">Cell membrane</location>
        <topology evidence="1 9">Multi-pass membrane protein</topology>
    </subcellularLocation>
</comment>
<evidence type="ECO:0000313" key="12">
    <source>
        <dbReference type="EMBL" id="GAA0324682.1"/>
    </source>
</evidence>
<accession>A0ABP3FSD0</accession>
<evidence type="ECO:0000256" key="6">
    <source>
        <dbReference type="ARBA" id="ARBA00022692"/>
    </source>
</evidence>
<evidence type="ECO:0000259" key="11">
    <source>
        <dbReference type="PROSITE" id="PS50928"/>
    </source>
</evidence>
<dbReference type="Gene3D" id="1.10.3720.10">
    <property type="entry name" value="MetI-like"/>
    <property type="match status" value="1"/>
</dbReference>
<feature type="transmembrane region" description="Helical" evidence="9">
    <location>
        <begin position="45"/>
        <end position="68"/>
    </location>
</feature>
<reference evidence="13" key="1">
    <citation type="journal article" date="2019" name="Int. J. Syst. Evol. Microbiol.">
        <title>The Global Catalogue of Microorganisms (GCM) 10K type strain sequencing project: providing services to taxonomists for standard genome sequencing and annotation.</title>
        <authorList>
            <consortium name="The Broad Institute Genomics Platform"/>
            <consortium name="The Broad Institute Genome Sequencing Center for Infectious Disease"/>
            <person name="Wu L."/>
            <person name="Ma J."/>
        </authorList>
    </citation>
    <scope>NUCLEOTIDE SEQUENCE [LARGE SCALE GENOMIC DNA]</scope>
    <source>
        <strain evidence="13">JCM 9731</strain>
    </source>
</reference>
<protein>
    <recommendedName>
        <fullName evidence="10">Molybdenum transport system permease</fullName>
    </recommendedName>
</protein>
<sequence length="218" mass="24398">MNQYDFWSPIIVSLQVTLVASIVAFILALFASWMMRIYRFRSKSIVETIILLPLVLPPSVVGFGLLVLFGRNSWVGRGFEWLFHQPIIFTKGAAVLAAVVVAFPLIYMSIKTGFDSIDSEYEDAARSMGANEWSVFKFVSIPLAWRSLLTGYILGFARGIGEFGATLMFAGNIPGKTQTIPTAIYVAVESGNMTHAYYWVLTIVLFSFLLLFCSFRMK</sequence>
<feature type="transmembrane region" description="Helical" evidence="9">
    <location>
        <begin position="6"/>
        <end position="33"/>
    </location>
</feature>
<dbReference type="InterPro" id="IPR011867">
    <property type="entry name" value="ModB_ABC"/>
</dbReference>
<dbReference type="SUPFAM" id="SSF161098">
    <property type="entry name" value="MetI-like"/>
    <property type="match status" value="1"/>
</dbReference>
<organism evidence="12 13">
    <name type="scientific">Bacillus carboniphilus</name>
    <dbReference type="NCBI Taxonomy" id="86663"/>
    <lineage>
        <taxon>Bacteria</taxon>
        <taxon>Bacillati</taxon>
        <taxon>Bacillota</taxon>
        <taxon>Bacilli</taxon>
        <taxon>Bacillales</taxon>
        <taxon>Bacillaceae</taxon>
        <taxon>Bacillus</taxon>
    </lineage>
</organism>
<evidence type="ECO:0000256" key="3">
    <source>
        <dbReference type="ARBA" id="ARBA00022448"/>
    </source>
</evidence>
<keyword evidence="3 9" id="KW-0813">Transport</keyword>
<dbReference type="NCBIfam" id="TIGR02141">
    <property type="entry name" value="modB_ABC"/>
    <property type="match status" value="1"/>
</dbReference>
<keyword evidence="7 9" id="KW-1133">Transmembrane helix</keyword>
<evidence type="ECO:0000256" key="9">
    <source>
        <dbReference type="RuleBase" id="RU363032"/>
    </source>
</evidence>
<evidence type="ECO:0000256" key="4">
    <source>
        <dbReference type="ARBA" id="ARBA00022475"/>
    </source>
</evidence>